<dbReference type="SMART" id="SM00388">
    <property type="entry name" value="HisKA"/>
    <property type="match status" value="1"/>
</dbReference>
<evidence type="ECO:0000256" key="9">
    <source>
        <dbReference type="ARBA" id="ARBA00024867"/>
    </source>
</evidence>
<dbReference type="Gene3D" id="3.10.450.50">
    <property type="match status" value="1"/>
</dbReference>
<accession>A0A3E2WVI1</accession>
<protein>
    <recommendedName>
        <fullName evidence="10">Circadian input-output histidine kinase CikA</fullName>
        <ecNumber evidence="3">2.7.13.3</ecNumber>
    </recommendedName>
    <alternativeName>
        <fullName evidence="4">Stage 0 sporulation protein A homolog</fullName>
    </alternativeName>
</protein>
<dbReference type="Pfam" id="PF13474">
    <property type="entry name" value="SnoaL_3"/>
    <property type="match status" value="1"/>
</dbReference>
<dbReference type="Pfam" id="PF00072">
    <property type="entry name" value="Response_reg"/>
    <property type="match status" value="1"/>
</dbReference>
<evidence type="ECO:0000256" key="3">
    <source>
        <dbReference type="ARBA" id="ARBA00012438"/>
    </source>
</evidence>
<dbReference type="Pfam" id="PF08447">
    <property type="entry name" value="PAS_3"/>
    <property type="match status" value="2"/>
</dbReference>
<dbReference type="SUPFAM" id="SSF54427">
    <property type="entry name" value="NTF2-like"/>
    <property type="match status" value="1"/>
</dbReference>
<evidence type="ECO:0000256" key="11">
    <source>
        <dbReference type="PROSITE-ProRule" id="PRU00169"/>
    </source>
</evidence>
<dbReference type="Pfam" id="PF00512">
    <property type="entry name" value="HisKA"/>
    <property type="match status" value="1"/>
</dbReference>
<keyword evidence="7" id="KW-0418">Kinase</keyword>
<dbReference type="CDD" id="cd16922">
    <property type="entry name" value="HATPase_EvgS-ArcB-TorS-like"/>
    <property type="match status" value="1"/>
</dbReference>
<name>A0A3E2WVI1_9FIRM</name>
<evidence type="ECO:0000256" key="6">
    <source>
        <dbReference type="ARBA" id="ARBA00022679"/>
    </source>
</evidence>
<dbReference type="InterPro" id="IPR004358">
    <property type="entry name" value="Sig_transdc_His_kin-like_C"/>
</dbReference>
<comment type="catalytic activity">
    <reaction evidence="1">
        <text>ATP + protein L-histidine = ADP + protein N-phospho-L-histidine.</text>
        <dbReference type="EC" id="2.7.13.3"/>
    </reaction>
</comment>
<dbReference type="Gene3D" id="3.30.565.10">
    <property type="entry name" value="Histidine kinase-like ATPase, C-terminal domain"/>
    <property type="match status" value="1"/>
</dbReference>
<dbReference type="NCBIfam" id="TIGR00229">
    <property type="entry name" value="sensory_box"/>
    <property type="match status" value="2"/>
</dbReference>
<dbReference type="InterPro" id="IPR001789">
    <property type="entry name" value="Sig_transdc_resp-reg_receiver"/>
</dbReference>
<dbReference type="Proteomes" id="UP000261111">
    <property type="component" value="Unassembled WGS sequence"/>
</dbReference>
<evidence type="ECO:0000256" key="2">
    <source>
        <dbReference type="ARBA" id="ARBA00006402"/>
    </source>
</evidence>
<gene>
    <name evidence="16" type="ORF">DWX41_12535</name>
</gene>
<feature type="coiled-coil region" evidence="12">
    <location>
        <begin position="134"/>
        <end position="161"/>
    </location>
</feature>
<dbReference type="EMBL" id="QVIA01000012">
    <property type="protein sequence ID" value="RGC31651.1"/>
    <property type="molecule type" value="Genomic_DNA"/>
</dbReference>
<evidence type="ECO:0000259" key="14">
    <source>
        <dbReference type="PROSITE" id="PS50110"/>
    </source>
</evidence>
<evidence type="ECO:0000256" key="1">
    <source>
        <dbReference type="ARBA" id="ARBA00000085"/>
    </source>
</evidence>
<evidence type="ECO:0000256" key="5">
    <source>
        <dbReference type="ARBA" id="ARBA00022553"/>
    </source>
</evidence>
<comment type="function">
    <text evidence="9">May play the central regulatory role in sporulation. It may be an element of the effector pathway responsible for the activation of sporulation genes in response to nutritional stress. Spo0A may act in concert with spo0H (a sigma factor) to control the expression of some genes that are critical to the sporulation process.</text>
</comment>
<feature type="modified residue" description="4-aspartylphosphate" evidence="11">
    <location>
        <position position="1012"/>
    </location>
</feature>
<dbReference type="InterPro" id="IPR000700">
    <property type="entry name" value="PAS-assoc_C"/>
</dbReference>
<dbReference type="InterPro" id="IPR036890">
    <property type="entry name" value="HATPase_C_sf"/>
</dbReference>
<sequence>MMHMHYCDHDMEGITALFSPQFSWLGTGEDECLSGREACTKQFLNYGGVIPKCMIWDEEYDVIVPVEDVYVVMGRMWIATDPNTEMYLKAHQRVTFVFRDTDEGLRCSHIHCSNPYQELLEGELFPDKIGRQSYEYVQERLLALEEEKKQQNRQMEVIMSSIAGGLKISNDDDTYSFAFVSREAAGLFGYTVEEFMEATGGTAVGTVYPPDLEQALADCAEAFKDGGLEYSTKYRVRCKDGSLKWIIDSGKKAQDADGNWMVNSLYLDITGSEEDAQRLREQTELLTSIYDTVPCGIIRFVQCRDGSYRLISLNWAVVLLMGYHSIEEGMGDWQEGVLGAVSAEDREVLHEIYYGLNKIGDYKDNEYRVIWKDGSVHWMQGTTMIVGTTSEGENILQRTVIDITQRKILQEQLNREQEMYRVAMEVSSAVMFEYDMEADRFISYEPITGEGVLRNEIENYSKALLEQEIVHPDDVPMVMDNICKGRTEVFEVRCSTPRTGLGSYLWYRANGRLVMDNGKPARVVGALYNIHRMKSELSENSERLYMNQSALQAINGVYVSIFYVNLEEDTYYAVRLPEAGSVMAPPRNGSYSGQLRSYILREINLADWNKVSDICRKENLLRELKTENRHMEVEFRNRQSELWLRMEVHLRKAENEKPDTAIIAFRNISAEKQKELEYYEEEKRAKHALEEAYDSLNKANQAKSDFLSKMSHDIRTPMNAILGMTTIAKNHMEDKEKMEDCLNKIDLSGGHLLELINKVLDMSKIEAGSVALSEDKFRIDGVLEEVSEIIRPDADSHKLAYTACVKQPKHCWVYGDAVRVKQILLNLLSNAVKYTNENGHINVRLEEKLSGRNGIGCYEFVVEDDGIGMSEPFKSKMFLPFERAEDSRVSRIQGTGLGLAITRNLVQMMNGNIQVESELNKGSRFTVTIFLKLAQEEEGAVYPHFSVQPGPEAGFAGHMRILLVEDNALNREIAEELLTAYGLDVICASNGQEAVDLFCAGMPGEFALILMDIQMPVLDGYGAARAIRKLAENGQRPDAEKIPIIALTANAFADDAYRAKQAGMNEHVAKPLEIGRLLEVMHRWI</sequence>
<evidence type="ECO:0000256" key="8">
    <source>
        <dbReference type="ARBA" id="ARBA00023012"/>
    </source>
</evidence>
<dbReference type="Pfam" id="PF02518">
    <property type="entry name" value="HATPase_c"/>
    <property type="match status" value="1"/>
</dbReference>
<dbReference type="GO" id="GO:0000155">
    <property type="term" value="F:phosphorelay sensor kinase activity"/>
    <property type="evidence" value="ECO:0007669"/>
    <property type="project" value="InterPro"/>
</dbReference>
<dbReference type="InterPro" id="IPR032710">
    <property type="entry name" value="NTF2-like_dom_sf"/>
</dbReference>
<dbReference type="EC" id="2.7.13.3" evidence="3"/>
<keyword evidence="6" id="KW-0808">Transferase</keyword>
<feature type="domain" description="PAC" evidence="15">
    <location>
        <begin position="363"/>
        <end position="415"/>
    </location>
</feature>
<keyword evidence="8" id="KW-0902">Two-component regulatory system</keyword>
<dbReference type="InterPro" id="IPR005467">
    <property type="entry name" value="His_kinase_dom"/>
</dbReference>
<feature type="domain" description="Histidine kinase" evidence="13">
    <location>
        <begin position="709"/>
        <end position="933"/>
    </location>
</feature>
<dbReference type="CDD" id="cd00130">
    <property type="entry name" value="PAS"/>
    <property type="match status" value="1"/>
</dbReference>
<reference evidence="16 17" key="1">
    <citation type="submission" date="2018-08" db="EMBL/GenBank/DDBJ databases">
        <title>A genome reference for cultivated species of the human gut microbiota.</title>
        <authorList>
            <person name="Zou Y."/>
            <person name="Xue W."/>
            <person name="Luo G."/>
        </authorList>
    </citation>
    <scope>NUCLEOTIDE SEQUENCE [LARGE SCALE GENOMIC DNA]</scope>
    <source>
        <strain evidence="16 17">AF19-21</strain>
    </source>
</reference>
<dbReference type="InterPro" id="IPR036097">
    <property type="entry name" value="HisK_dim/P_sf"/>
</dbReference>
<dbReference type="PANTHER" id="PTHR43047">
    <property type="entry name" value="TWO-COMPONENT HISTIDINE PROTEIN KINASE"/>
    <property type="match status" value="1"/>
</dbReference>
<dbReference type="InterPro" id="IPR001610">
    <property type="entry name" value="PAC"/>
</dbReference>
<dbReference type="Gene3D" id="3.40.50.2300">
    <property type="match status" value="1"/>
</dbReference>
<dbReference type="SMART" id="SM00448">
    <property type="entry name" value="REC"/>
    <property type="match status" value="1"/>
</dbReference>
<keyword evidence="5 11" id="KW-0597">Phosphoprotein</keyword>
<dbReference type="InterPro" id="IPR003661">
    <property type="entry name" value="HisK_dim/P_dom"/>
</dbReference>
<dbReference type="SMART" id="SM00086">
    <property type="entry name" value="PAC"/>
    <property type="match status" value="3"/>
</dbReference>
<dbReference type="InterPro" id="IPR037401">
    <property type="entry name" value="SnoaL-like"/>
</dbReference>
<dbReference type="InterPro" id="IPR003594">
    <property type="entry name" value="HATPase_dom"/>
</dbReference>
<dbReference type="FunFam" id="3.30.565.10:FF:000010">
    <property type="entry name" value="Sensor histidine kinase RcsC"/>
    <property type="match status" value="1"/>
</dbReference>
<dbReference type="InterPro" id="IPR013655">
    <property type="entry name" value="PAS_fold_3"/>
</dbReference>
<keyword evidence="12" id="KW-0175">Coiled coil</keyword>
<evidence type="ECO:0000259" key="15">
    <source>
        <dbReference type="PROSITE" id="PS50113"/>
    </source>
</evidence>
<evidence type="ECO:0000256" key="4">
    <source>
        <dbReference type="ARBA" id="ARBA00018672"/>
    </source>
</evidence>
<dbReference type="PROSITE" id="PS50110">
    <property type="entry name" value="RESPONSE_REGULATORY"/>
    <property type="match status" value="1"/>
</dbReference>
<dbReference type="SUPFAM" id="SSF55874">
    <property type="entry name" value="ATPase domain of HSP90 chaperone/DNA topoisomerase II/histidine kinase"/>
    <property type="match status" value="1"/>
</dbReference>
<evidence type="ECO:0000313" key="16">
    <source>
        <dbReference type="EMBL" id="RGC31651.1"/>
    </source>
</evidence>
<evidence type="ECO:0000313" key="17">
    <source>
        <dbReference type="Proteomes" id="UP000261111"/>
    </source>
</evidence>
<dbReference type="PRINTS" id="PR00344">
    <property type="entry name" value="BCTRLSENSOR"/>
</dbReference>
<comment type="caution">
    <text evidence="16">The sequence shown here is derived from an EMBL/GenBank/DDBJ whole genome shotgun (WGS) entry which is preliminary data.</text>
</comment>
<feature type="domain" description="Response regulatory" evidence="14">
    <location>
        <begin position="960"/>
        <end position="1085"/>
    </location>
</feature>
<dbReference type="InterPro" id="IPR000014">
    <property type="entry name" value="PAS"/>
</dbReference>
<dbReference type="InterPro" id="IPR011006">
    <property type="entry name" value="CheY-like_superfamily"/>
</dbReference>
<evidence type="ECO:0000259" key="13">
    <source>
        <dbReference type="PROSITE" id="PS50109"/>
    </source>
</evidence>
<dbReference type="PROSITE" id="PS50109">
    <property type="entry name" value="HIS_KIN"/>
    <property type="match status" value="1"/>
</dbReference>
<comment type="similarity">
    <text evidence="2">In the N-terminal section; belongs to the phytochrome family.</text>
</comment>
<feature type="domain" description="PAC" evidence="15">
    <location>
        <begin position="230"/>
        <end position="281"/>
    </location>
</feature>
<dbReference type="SUPFAM" id="SSF47384">
    <property type="entry name" value="Homodimeric domain of signal transducing histidine kinase"/>
    <property type="match status" value="1"/>
</dbReference>
<dbReference type="CDD" id="cd00082">
    <property type="entry name" value="HisKA"/>
    <property type="match status" value="1"/>
</dbReference>
<dbReference type="AlphaFoldDB" id="A0A3E2WVI1"/>
<proteinExistence type="inferred from homology"/>
<dbReference type="PANTHER" id="PTHR43047:SF64">
    <property type="entry name" value="HISTIDINE KINASE CONTAINING CHEY-HOMOLOGOUS RECEIVER DOMAIN AND PAS DOMAIN-RELATED"/>
    <property type="match status" value="1"/>
</dbReference>
<dbReference type="Gene3D" id="1.10.287.130">
    <property type="match status" value="1"/>
</dbReference>
<evidence type="ECO:0000256" key="10">
    <source>
        <dbReference type="ARBA" id="ARBA00074306"/>
    </source>
</evidence>
<dbReference type="Gene3D" id="3.30.450.20">
    <property type="entry name" value="PAS domain"/>
    <property type="match status" value="3"/>
</dbReference>
<dbReference type="SUPFAM" id="SSF52172">
    <property type="entry name" value="CheY-like"/>
    <property type="match status" value="1"/>
</dbReference>
<evidence type="ECO:0000256" key="12">
    <source>
        <dbReference type="SAM" id="Coils"/>
    </source>
</evidence>
<evidence type="ECO:0000256" key="7">
    <source>
        <dbReference type="ARBA" id="ARBA00022777"/>
    </source>
</evidence>
<dbReference type="SUPFAM" id="SSF55785">
    <property type="entry name" value="PYP-like sensor domain (PAS domain)"/>
    <property type="match status" value="3"/>
</dbReference>
<dbReference type="CDD" id="cd17546">
    <property type="entry name" value="REC_hyHK_CKI1_RcsC-like"/>
    <property type="match status" value="1"/>
</dbReference>
<dbReference type="PROSITE" id="PS50113">
    <property type="entry name" value="PAC"/>
    <property type="match status" value="2"/>
</dbReference>
<dbReference type="SMART" id="SM00387">
    <property type="entry name" value="HATPase_c"/>
    <property type="match status" value="1"/>
</dbReference>
<dbReference type="InterPro" id="IPR035965">
    <property type="entry name" value="PAS-like_dom_sf"/>
</dbReference>
<organism evidence="16 17">
    <name type="scientific">Hungatella hathewayi</name>
    <dbReference type="NCBI Taxonomy" id="154046"/>
    <lineage>
        <taxon>Bacteria</taxon>
        <taxon>Bacillati</taxon>
        <taxon>Bacillota</taxon>
        <taxon>Clostridia</taxon>
        <taxon>Lachnospirales</taxon>
        <taxon>Lachnospiraceae</taxon>
        <taxon>Hungatella</taxon>
    </lineage>
</organism>